<evidence type="ECO:0000313" key="2">
    <source>
        <dbReference type="Proteomes" id="UP000054166"/>
    </source>
</evidence>
<keyword evidence="2" id="KW-1185">Reference proteome</keyword>
<dbReference type="EMBL" id="KN832982">
    <property type="protein sequence ID" value="KIM86315.1"/>
    <property type="molecule type" value="Genomic_DNA"/>
</dbReference>
<evidence type="ECO:0000313" key="1">
    <source>
        <dbReference type="EMBL" id="KIM86315.1"/>
    </source>
</evidence>
<dbReference type="AlphaFoldDB" id="A0A0C3FQB3"/>
<dbReference type="Proteomes" id="UP000054166">
    <property type="component" value="Unassembled WGS sequence"/>
</dbReference>
<accession>A0A0C3FQB3</accession>
<reference evidence="2" key="2">
    <citation type="submission" date="2015-01" db="EMBL/GenBank/DDBJ databases">
        <title>Evolutionary Origins and Diversification of the Mycorrhizal Mutualists.</title>
        <authorList>
            <consortium name="DOE Joint Genome Institute"/>
            <consortium name="Mycorrhizal Genomics Consortium"/>
            <person name="Kohler A."/>
            <person name="Kuo A."/>
            <person name="Nagy L.G."/>
            <person name="Floudas D."/>
            <person name="Copeland A."/>
            <person name="Barry K.W."/>
            <person name="Cichocki N."/>
            <person name="Veneault-Fourrey C."/>
            <person name="LaButti K."/>
            <person name="Lindquist E.A."/>
            <person name="Lipzen A."/>
            <person name="Lundell T."/>
            <person name="Morin E."/>
            <person name="Murat C."/>
            <person name="Riley R."/>
            <person name="Ohm R."/>
            <person name="Sun H."/>
            <person name="Tunlid A."/>
            <person name="Henrissat B."/>
            <person name="Grigoriev I.V."/>
            <person name="Hibbett D.S."/>
            <person name="Martin F."/>
        </authorList>
    </citation>
    <scope>NUCLEOTIDE SEQUENCE [LARGE SCALE GENOMIC DNA]</scope>
    <source>
        <strain evidence="2">F 1598</strain>
    </source>
</reference>
<dbReference type="InParanoid" id="A0A0C3FQB3"/>
<organism evidence="1 2">
    <name type="scientific">Piloderma croceum (strain F 1598)</name>
    <dbReference type="NCBI Taxonomy" id="765440"/>
    <lineage>
        <taxon>Eukaryota</taxon>
        <taxon>Fungi</taxon>
        <taxon>Dikarya</taxon>
        <taxon>Basidiomycota</taxon>
        <taxon>Agaricomycotina</taxon>
        <taxon>Agaricomycetes</taxon>
        <taxon>Agaricomycetidae</taxon>
        <taxon>Atheliales</taxon>
        <taxon>Atheliaceae</taxon>
        <taxon>Piloderma</taxon>
    </lineage>
</organism>
<dbReference type="HOGENOM" id="CLU_1360887_0_0_1"/>
<name>A0A0C3FQB3_PILCF</name>
<proteinExistence type="predicted"/>
<gene>
    <name evidence="1" type="ORF">PILCRDRAFT_322193</name>
</gene>
<protein>
    <submittedName>
        <fullName evidence="1">Uncharacterized protein</fullName>
    </submittedName>
</protein>
<sequence length="201" mass="23106">MAQLRKRLLNVQHVLGSFVHPKQLPSSSSHIVIASHHNRSACDVASNLIVEIKRLLVDLTKFSVDYQYLRDLLNNLHQTLFLTRLAIQAYEDTPLGPNLAVVVVPVVEQCQVVLQHMLDSIESYRRILYSTPIRDLWPPVLWSSSKVLAKLVWKLSAHQRALGQFLVALNSQVFLLRYLVPFAKIMFFYGNIKYCLGRSWK</sequence>
<reference evidence="1 2" key="1">
    <citation type="submission" date="2014-04" db="EMBL/GenBank/DDBJ databases">
        <authorList>
            <consortium name="DOE Joint Genome Institute"/>
            <person name="Kuo A."/>
            <person name="Tarkka M."/>
            <person name="Buscot F."/>
            <person name="Kohler A."/>
            <person name="Nagy L.G."/>
            <person name="Floudas D."/>
            <person name="Copeland A."/>
            <person name="Barry K.W."/>
            <person name="Cichocki N."/>
            <person name="Veneault-Fourrey C."/>
            <person name="LaButti K."/>
            <person name="Lindquist E.A."/>
            <person name="Lipzen A."/>
            <person name="Lundell T."/>
            <person name="Morin E."/>
            <person name="Murat C."/>
            <person name="Sun H."/>
            <person name="Tunlid A."/>
            <person name="Henrissat B."/>
            <person name="Grigoriev I.V."/>
            <person name="Hibbett D.S."/>
            <person name="Martin F."/>
            <person name="Nordberg H.P."/>
            <person name="Cantor M.N."/>
            <person name="Hua S.X."/>
        </authorList>
    </citation>
    <scope>NUCLEOTIDE SEQUENCE [LARGE SCALE GENOMIC DNA]</scope>
    <source>
        <strain evidence="1 2">F 1598</strain>
    </source>
</reference>